<dbReference type="InterPro" id="IPR023210">
    <property type="entry name" value="NADP_OxRdtase_dom"/>
</dbReference>
<proteinExistence type="predicted"/>
<dbReference type="PANTHER" id="PTHR42686:SF1">
    <property type="entry name" value="GH17980P-RELATED"/>
    <property type="match status" value="1"/>
</dbReference>
<comment type="caution">
    <text evidence="2">The sequence shown here is derived from an EMBL/GenBank/DDBJ whole genome shotgun (WGS) entry which is preliminary data.</text>
</comment>
<dbReference type="InterPro" id="IPR020471">
    <property type="entry name" value="AKR"/>
</dbReference>
<dbReference type="PANTHER" id="PTHR42686">
    <property type="entry name" value="GH17980P-RELATED"/>
    <property type="match status" value="1"/>
</dbReference>
<organism evidence="2 3">
    <name type="scientific">Pelomonas cellulosilytica</name>
    <dbReference type="NCBI Taxonomy" id="2906762"/>
    <lineage>
        <taxon>Bacteria</taxon>
        <taxon>Pseudomonadati</taxon>
        <taxon>Pseudomonadota</taxon>
        <taxon>Betaproteobacteria</taxon>
        <taxon>Burkholderiales</taxon>
        <taxon>Sphaerotilaceae</taxon>
        <taxon>Roseateles</taxon>
    </lineage>
</organism>
<dbReference type="RefSeq" id="WP_233375269.1">
    <property type="nucleotide sequence ID" value="NZ_JAJTWU010000013.1"/>
</dbReference>
<evidence type="ECO:0000313" key="3">
    <source>
        <dbReference type="Proteomes" id="UP001200741"/>
    </source>
</evidence>
<evidence type="ECO:0000259" key="1">
    <source>
        <dbReference type="Pfam" id="PF00248"/>
    </source>
</evidence>
<dbReference type="EMBL" id="JAJTWU010000013">
    <property type="protein sequence ID" value="MCE4557887.1"/>
    <property type="molecule type" value="Genomic_DNA"/>
</dbReference>
<feature type="domain" description="NADP-dependent oxidoreductase" evidence="1">
    <location>
        <begin position="22"/>
        <end position="320"/>
    </location>
</feature>
<dbReference type="InterPro" id="IPR036812">
    <property type="entry name" value="NAD(P)_OxRdtase_dom_sf"/>
</dbReference>
<evidence type="ECO:0000313" key="2">
    <source>
        <dbReference type="EMBL" id="MCE4557887.1"/>
    </source>
</evidence>
<dbReference type="SUPFAM" id="SSF51430">
    <property type="entry name" value="NAD(P)-linked oxidoreductase"/>
    <property type="match status" value="1"/>
</dbReference>
<protein>
    <submittedName>
        <fullName evidence="2">Aldo/keto reductase</fullName>
    </submittedName>
</protein>
<keyword evidence="3" id="KW-1185">Reference proteome</keyword>
<name>A0ABS8Y109_9BURK</name>
<sequence length="343" mass="36801">MHRPASLFSRPLPRAQLRLTTLGFGAAAIAGLYDNVSADTASATLAAAWAEGVRYFDTAPFYGYTLSERRTGEFLATKPRDSFVLSTKVGRLMHPDASVAPGSDGWAQPLPFRPVYDYSHAGVMRSFEDSLQRLGLARIDMLLVHDIGRATHGEQHAVHWQALTTGGGFRALAELREQGVVRAIGLGVNEWQVAQDALDTAPLDVVLLAGRYTLLEQGSLPFLDRCAADGVRVLVGGPFNSGLLAGQPRYNYGDVPADVMQRVHALRAVCAEFSVPLQAAALQFPLAHPAVATVLAGMRSPLEVKANAAWLRSPVPRELWPALQARGLLDAAAPLPSSGHKEG</sequence>
<accession>A0ABS8Y109</accession>
<reference evidence="2 3" key="1">
    <citation type="submission" date="2021-12" db="EMBL/GenBank/DDBJ databases">
        <title>Genome seq of P8.</title>
        <authorList>
            <person name="Seo T."/>
        </authorList>
    </citation>
    <scope>NUCLEOTIDE SEQUENCE [LARGE SCALE GENOMIC DNA]</scope>
    <source>
        <strain evidence="2 3">P8</strain>
    </source>
</reference>
<dbReference type="Proteomes" id="UP001200741">
    <property type="component" value="Unassembled WGS sequence"/>
</dbReference>
<dbReference type="Pfam" id="PF00248">
    <property type="entry name" value="Aldo_ket_red"/>
    <property type="match status" value="1"/>
</dbReference>
<gene>
    <name evidence="2" type="ORF">LXT13_26195</name>
</gene>
<dbReference type="Gene3D" id="3.20.20.100">
    <property type="entry name" value="NADP-dependent oxidoreductase domain"/>
    <property type="match status" value="1"/>
</dbReference>